<feature type="coiled-coil region" evidence="1">
    <location>
        <begin position="703"/>
        <end position="733"/>
    </location>
</feature>
<reference evidence="3 4" key="1">
    <citation type="submission" date="2021-03" db="EMBL/GenBank/DDBJ databases">
        <title>Leishmania (Mundinia) martiniquensis Genome sequencing and assembly.</title>
        <authorList>
            <person name="Almutairi H."/>
            <person name="Gatherer D."/>
        </authorList>
    </citation>
    <scope>NUCLEOTIDE SEQUENCE [LARGE SCALE GENOMIC DNA]</scope>
    <source>
        <strain evidence="3">LSCM1</strain>
    </source>
</reference>
<organism evidence="3 4">
    <name type="scientific">Leishmania martiniquensis</name>
    <dbReference type="NCBI Taxonomy" id="1580590"/>
    <lineage>
        <taxon>Eukaryota</taxon>
        <taxon>Discoba</taxon>
        <taxon>Euglenozoa</taxon>
        <taxon>Kinetoplastea</taxon>
        <taxon>Metakinetoplastina</taxon>
        <taxon>Trypanosomatida</taxon>
        <taxon>Trypanosomatidae</taxon>
        <taxon>Leishmaniinae</taxon>
        <taxon>Leishmania</taxon>
    </lineage>
</organism>
<sequence length="1536" mass="174038">MRSASLPDSVATAGPPLHSDVPFAATVKVEPASPSAPSSRSAEVGESHLTSSGSLAVELQRTREKLAELQRLYAFEKQAHLRERTRQLREEAQLRHADDDITERTAQLLTDYESLVRFRDSTSREHLEAALQRVTDAWKRSAESLEETRAACEEALVSRLQTALVEQQDALVKRLQQHLVSVAKSTVETERAQHAGIAAAVQEQVESFKAEYRRVLEDDMTERQRLMDEQVAYRESQWHRFLKEEHARMIAAGEAAAREASRRQLETLHLAMRDITALREKLLQEHTQREAQVAQEYLSAYESLASEHVASMEETAEYVLRLQHDYAYIIRGLHGELNRIAGEKQEAVRQAEQCAVQVAEAVAQQLHVVEEKVDSRWQSRWAAELEAHRAAVLRLTSVHKEAVEKVHSASAAKVAKLKEEHERERTAWEERLARQQEQMTAAADSDLQRVQAALQRSEREREGLLRHIQELKDQLRHAELAREAEVHDAQQAAEARYTSQLSSLEVRFDAVLQQYKDKLQAACSGSEGARFTNSTVALKRVLELEEALHEAQAENATRVQQAVNEAVVLWSARLEECRQQQQAACDAMEQQHRTLRAALLEEVQRREQALEQKCLSQRRAHQEELQDVIRREKEASQRALEQLRHQHAAAQRDWEVEVERRVRAGEDALAVREKQLNVAEACWQRRRTEDTEAALQQLTAQVAAQHAQQLAALEEQEAILRSERAQLAQQQAVMERDIRRAVRGEMEVRLAEQLAAAEKGWAEVLEAELLQRFTTWQEFRMQELACVQQLHRQEVHLLDKHHAAQIASLQDAQRLHLTQEAEAMRAREAAWAAARTASLDAYSEAAAAKLQEVLAVEQAQWHTARERHAAQQGASIEAAAARIAERLSIAEATRAQVEEEVRASYLPVLEQQEAKTSALLAEQRLRHEEAITQVRASCAAQLKKDLDARQREHEAHVQEVREALEEQLAMERSHNVAAREACEKAASARMRDVRLLYEQQISELQQRCDALASQLCNVEAESYRQAQHVRGEQEARLRAEYEESIAGLRGAIEDRNQRYAELQASLYTRLQSEADRIHAAADKKLAHFMEEHEKRLAELLLAHEKALAEQQQRQQEELARLRARHEADLIAQACQLRKEHEAAEAALQSSWEAQQESWQKLLEDERRDRRAADERAKAAVAAAAELRVASEQRQAAVYRALDDEYRGLLEQMRHDVQMEREELARRCLEEEEQRFAAEMLQRRCARRHPTQAQSQQQLSASAHPPPVVNTPVLVTAPESHTPVARRRRSGSAVFSSVSTPAAPYPAVSLESPLLTSPAAPIELPALSPHGSRPHSHSHQSCEAVLLQAKQRLRQLWDVLEVPSDDQRTFLSYVDSLAEEAPAAELQDVLTREQRRLEAQLPLLKALTRREYVQRQLRALDGVPTLNALPVNSADAPRRSFCAADRGYDNDGAIHVTVSAPSPSPSQVFGGDENSATTSAAVSPPSKLQGEAESKQLEQLRVELRRLTEQLRHDVTQHEKEYGQLFCINGTRVMDAL</sequence>
<gene>
    <name evidence="3" type="ORF">LSCM1_04716</name>
</gene>
<feature type="region of interest" description="Disordered" evidence="2">
    <location>
        <begin position="1"/>
        <end position="56"/>
    </location>
</feature>
<dbReference type="RefSeq" id="XP_067179008.1">
    <property type="nucleotide sequence ID" value="XM_067322211.1"/>
</dbReference>
<feature type="compositionally biased region" description="Low complexity" evidence="2">
    <location>
        <begin position="1474"/>
        <end position="1485"/>
    </location>
</feature>
<feature type="compositionally biased region" description="Low complexity" evidence="2">
    <location>
        <begin position="1251"/>
        <end position="1262"/>
    </location>
</feature>
<accession>A0A836KVB0</accession>
<feature type="compositionally biased region" description="Low complexity" evidence="2">
    <location>
        <begin position="31"/>
        <end position="42"/>
    </location>
</feature>
<feature type="coiled-coil region" evidence="1">
    <location>
        <begin position="571"/>
        <end position="653"/>
    </location>
</feature>
<dbReference type="EMBL" id="JAFEUZ010000021">
    <property type="protein sequence ID" value="KAG5479453.1"/>
    <property type="molecule type" value="Genomic_DNA"/>
</dbReference>
<feature type="region of interest" description="Disordered" evidence="2">
    <location>
        <begin position="1245"/>
        <end position="1299"/>
    </location>
</feature>
<keyword evidence="1" id="KW-0175">Coiled coil</keyword>
<dbReference type="GeneID" id="92514723"/>
<evidence type="ECO:0000256" key="1">
    <source>
        <dbReference type="SAM" id="Coils"/>
    </source>
</evidence>
<evidence type="ECO:0000313" key="3">
    <source>
        <dbReference type="EMBL" id="KAG5479453.1"/>
    </source>
</evidence>
<dbReference type="KEGG" id="lmat:92514723"/>
<feature type="coiled-coil region" evidence="1">
    <location>
        <begin position="939"/>
        <end position="966"/>
    </location>
</feature>
<feature type="coiled-coil region" evidence="1">
    <location>
        <begin position="411"/>
        <end position="488"/>
    </location>
</feature>
<name>A0A836KVB0_9TRYP</name>
<keyword evidence="4" id="KW-1185">Reference proteome</keyword>
<dbReference type="OrthoDB" id="248960at2759"/>
<feature type="coiled-coil region" evidence="1">
    <location>
        <begin position="1089"/>
        <end position="1128"/>
    </location>
</feature>
<proteinExistence type="predicted"/>
<evidence type="ECO:0000256" key="2">
    <source>
        <dbReference type="SAM" id="MobiDB-lite"/>
    </source>
</evidence>
<dbReference type="Proteomes" id="UP000673552">
    <property type="component" value="Chromosome 21"/>
</dbReference>
<feature type="region of interest" description="Disordered" evidence="2">
    <location>
        <begin position="1460"/>
        <end position="1493"/>
    </location>
</feature>
<evidence type="ECO:0000313" key="4">
    <source>
        <dbReference type="Proteomes" id="UP000673552"/>
    </source>
</evidence>
<comment type="caution">
    <text evidence="3">The sequence shown here is derived from an EMBL/GenBank/DDBJ whole genome shotgun (WGS) entry which is preliminary data.</text>
</comment>
<protein>
    <submittedName>
        <fullName evidence="3">Uncharacterized protein</fullName>
    </submittedName>
</protein>